<evidence type="ECO:0000313" key="3">
    <source>
        <dbReference type="Proteomes" id="UP000659630"/>
    </source>
</evidence>
<dbReference type="EMBL" id="JACONZ010000001">
    <property type="protein sequence ID" value="MBC5580816.1"/>
    <property type="molecule type" value="Genomic_DNA"/>
</dbReference>
<comment type="caution">
    <text evidence="2">The sequence shown here is derived from an EMBL/GenBank/DDBJ whole genome shotgun (WGS) entry which is preliminary data.</text>
</comment>
<sequence length="88" mass="9946">MAKILQDISIGNNLQRIRKMRGLTQNDVCARMASLGRPMLQSTYAQIETGARNIFISDLIALRTVLNTQYDEIFKGLSPINKYEQGVE</sequence>
<dbReference type="PROSITE" id="PS50943">
    <property type="entry name" value="HTH_CROC1"/>
    <property type="match status" value="1"/>
</dbReference>
<dbReference type="Gene3D" id="1.10.260.40">
    <property type="entry name" value="lambda repressor-like DNA-binding domains"/>
    <property type="match status" value="1"/>
</dbReference>
<gene>
    <name evidence="2" type="ORF">H8S23_04800</name>
</gene>
<dbReference type="SUPFAM" id="SSF47413">
    <property type="entry name" value="lambda repressor-like DNA-binding domains"/>
    <property type="match status" value="1"/>
</dbReference>
<protein>
    <submittedName>
        <fullName evidence="2">Helix-turn-helix transcriptional regulator</fullName>
    </submittedName>
</protein>
<dbReference type="SMART" id="SM00530">
    <property type="entry name" value="HTH_XRE"/>
    <property type="match status" value="1"/>
</dbReference>
<organism evidence="2 3">
    <name type="scientific">Anaerofilum hominis</name>
    <dbReference type="NCBI Taxonomy" id="2763016"/>
    <lineage>
        <taxon>Bacteria</taxon>
        <taxon>Bacillati</taxon>
        <taxon>Bacillota</taxon>
        <taxon>Clostridia</taxon>
        <taxon>Eubacteriales</taxon>
        <taxon>Oscillospiraceae</taxon>
        <taxon>Anaerofilum</taxon>
    </lineage>
</organism>
<accession>A0A923I5R4</accession>
<dbReference type="RefSeq" id="WP_186887141.1">
    <property type="nucleotide sequence ID" value="NZ_JACONZ010000001.1"/>
</dbReference>
<dbReference type="Proteomes" id="UP000659630">
    <property type="component" value="Unassembled WGS sequence"/>
</dbReference>
<evidence type="ECO:0000313" key="2">
    <source>
        <dbReference type="EMBL" id="MBC5580816.1"/>
    </source>
</evidence>
<dbReference type="GO" id="GO:0003677">
    <property type="term" value="F:DNA binding"/>
    <property type="evidence" value="ECO:0007669"/>
    <property type="project" value="InterPro"/>
</dbReference>
<dbReference type="CDD" id="cd00093">
    <property type="entry name" value="HTH_XRE"/>
    <property type="match status" value="1"/>
</dbReference>
<name>A0A923I5R4_9FIRM</name>
<feature type="domain" description="HTH cro/C1-type" evidence="1">
    <location>
        <begin position="14"/>
        <end position="73"/>
    </location>
</feature>
<dbReference type="InterPro" id="IPR010982">
    <property type="entry name" value="Lambda_DNA-bd_dom_sf"/>
</dbReference>
<keyword evidence="3" id="KW-1185">Reference proteome</keyword>
<reference evidence="2" key="1">
    <citation type="submission" date="2020-08" db="EMBL/GenBank/DDBJ databases">
        <title>Genome public.</title>
        <authorList>
            <person name="Liu C."/>
            <person name="Sun Q."/>
        </authorList>
    </citation>
    <scope>NUCLEOTIDE SEQUENCE</scope>
    <source>
        <strain evidence="2">BX8</strain>
    </source>
</reference>
<dbReference type="AlphaFoldDB" id="A0A923I5R4"/>
<dbReference type="InterPro" id="IPR001387">
    <property type="entry name" value="Cro/C1-type_HTH"/>
</dbReference>
<evidence type="ECO:0000259" key="1">
    <source>
        <dbReference type="PROSITE" id="PS50943"/>
    </source>
</evidence>
<proteinExistence type="predicted"/>